<dbReference type="Proteomes" id="UP000790377">
    <property type="component" value="Unassembled WGS sequence"/>
</dbReference>
<proteinExistence type="predicted"/>
<evidence type="ECO:0000313" key="2">
    <source>
        <dbReference type="Proteomes" id="UP000790377"/>
    </source>
</evidence>
<gene>
    <name evidence="1" type="ORF">BJ138DRAFT_941128</name>
</gene>
<dbReference type="EMBL" id="MU267683">
    <property type="protein sequence ID" value="KAH7911296.1"/>
    <property type="molecule type" value="Genomic_DNA"/>
</dbReference>
<evidence type="ECO:0000313" key="1">
    <source>
        <dbReference type="EMBL" id="KAH7911296.1"/>
    </source>
</evidence>
<keyword evidence="2" id="KW-1185">Reference proteome</keyword>
<accession>A0ACB8AE13</accession>
<organism evidence="1 2">
    <name type="scientific">Hygrophoropsis aurantiaca</name>
    <dbReference type="NCBI Taxonomy" id="72124"/>
    <lineage>
        <taxon>Eukaryota</taxon>
        <taxon>Fungi</taxon>
        <taxon>Dikarya</taxon>
        <taxon>Basidiomycota</taxon>
        <taxon>Agaricomycotina</taxon>
        <taxon>Agaricomycetes</taxon>
        <taxon>Agaricomycetidae</taxon>
        <taxon>Boletales</taxon>
        <taxon>Coniophorineae</taxon>
        <taxon>Hygrophoropsidaceae</taxon>
        <taxon>Hygrophoropsis</taxon>
    </lineage>
</organism>
<protein>
    <submittedName>
        <fullName evidence="1">Uncharacterized protein</fullName>
    </submittedName>
</protein>
<name>A0ACB8AE13_9AGAM</name>
<sequence length="543" mass="61029">MLDQSMNAHKVSLDTLPHDILYHIIRSISIQDMLRLQQTSTFFQTLFETRSIWSEAYRTTSLPLHAGPFPHQSTQTLKHALAKTDKVSRNWAPYAPKPKRTRTFNADRFIDARVLAGRWLMGRLIDERSIACVDMDRISKEGELMPQTVMYQCEEGMRISFHECLTTIGLDGHAITISVLHEGPRDENTPIFASSARMSRSSRRMSGSSPRMSASYEAERRPETMKIFKVTGLDGPGPALGFEFMASYPFAWDPRQGGWTCAIASRLLVIAKAAQYGDDETLYIDLESFKTYIVSLPPFRGKCFSPLFVSCATHLLVFRRAKQRLTNTVRHTDTVRNTNTTLDALALPAPNARFHHSALKISHHAQLPFDISETHVLHDPALAPWKHKSHIVLLAKVTPVNTGPNLSVVQVALTDREGNSDDSGLGSITCFVEPLFPYQSQDTIKIGDAQGSASNGSVRALRVRVNPSDFNNGTVDTFVFTLTDNADMLTDNRRCEVVQSTVMEVLRGWYGKQVVEYFDGMRGRLLWRKMYSTAANYSLVDYA</sequence>
<reference evidence="1" key="1">
    <citation type="journal article" date="2021" name="New Phytol.">
        <title>Evolutionary innovations through gain and loss of genes in the ectomycorrhizal Boletales.</title>
        <authorList>
            <person name="Wu G."/>
            <person name="Miyauchi S."/>
            <person name="Morin E."/>
            <person name="Kuo A."/>
            <person name="Drula E."/>
            <person name="Varga T."/>
            <person name="Kohler A."/>
            <person name="Feng B."/>
            <person name="Cao Y."/>
            <person name="Lipzen A."/>
            <person name="Daum C."/>
            <person name="Hundley H."/>
            <person name="Pangilinan J."/>
            <person name="Johnson J."/>
            <person name="Barry K."/>
            <person name="LaButti K."/>
            <person name="Ng V."/>
            <person name="Ahrendt S."/>
            <person name="Min B."/>
            <person name="Choi I.G."/>
            <person name="Park H."/>
            <person name="Plett J.M."/>
            <person name="Magnuson J."/>
            <person name="Spatafora J.W."/>
            <person name="Nagy L.G."/>
            <person name="Henrissat B."/>
            <person name="Grigoriev I.V."/>
            <person name="Yang Z.L."/>
            <person name="Xu J."/>
            <person name="Martin F.M."/>
        </authorList>
    </citation>
    <scope>NUCLEOTIDE SEQUENCE</scope>
    <source>
        <strain evidence="1">ATCC 28755</strain>
    </source>
</reference>
<comment type="caution">
    <text evidence="1">The sequence shown here is derived from an EMBL/GenBank/DDBJ whole genome shotgun (WGS) entry which is preliminary data.</text>
</comment>